<comment type="caution">
    <text evidence="2">The sequence shown here is derived from an EMBL/GenBank/DDBJ whole genome shotgun (WGS) entry which is preliminary data.</text>
</comment>
<feature type="domain" description="ASCH" evidence="1">
    <location>
        <begin position="43"/>
        <end position="160"/>
    </location>
</feature>
<dbReference type="SMART" id="SM01022">
    <property type="entry name" value="ASCH"/>
    <property type="match status" value="1"/>
</dbReference>
<dbReference type="EMBL" id="VOPW01000001">
    <property type="protein sequence ID" value="TXC65895.1"/>
    <property type="molecule type" value="Genomic_DNA"/>
</dbReference>
<protein>
    <submittedName>
        <fullName evidence="2">ASCH domain-containing protein</fullName>
    </submittedName>
</protein>
<evidence type="ECO:0000259" key="1">
    <source>
        <dbReference type="SMART" id="SM01022"/>
    </source>
</evidence>
<dbReference type="PIRSF" id="PIRSF021320">
    <property type="entry name" value="DUF984"/>
    <property type="match status" value="1"/>
</dbReference>
<dbReference type="Pfam" id="PF04266">
    <property type="entry name" value="ASCH"/>
    <property type="match status" value="1"/>
</dbReference>
<keyword evidence="3" id="KW-1185">Reference proteome</keyword>
<dbReference type="Proteomes" id="UP000321832">
    <property type="component" value="Unassembled WGS sequence"/>
</dbReference>
<sequence length="168" mass="18988">MARADDPPANGRTEEIEPFWLDYQRTCGIKVEGFAATALGPTRAVSDELALLVRNGVKRAHATLKREFEKDLEPLPAPGDHLVVLDGAGHPRAIVRNTHVELRHFRDIDDEFAFTAGEGDLTLHWWLVAHRQQWSEQAEREGFEIGEDSELVLEFFDLVWPQPQAEPA</sequence>
<organism evidence="2 3">
    <name type="scientific">Piscinibacter aquaticus</name>
    <dbReference type="NCBI Taxonomy" id="392597"/>
    <lineage>
        <taxon>Bacteria</taxon>
        <taxon>Pseudomonadati</taxon>
        <taxon>Pseudomonadota</taxon>
        <taxon>Betaproteobacteria</taxon>
        <taxon>Burkholderiales</taxon>
        <taxon>Sphaerotilaceae</taxon>
        <taxon>Piscinibacter</taxon>
    </lineage>
</organism>
<dbReference type="SUPFAM" id="SSF88697">
    <property type="entry name" value="PUA domain-like"/>
    <property type="match status" value="1"/>
</dbReference>
<dbReference type="Gene3D" id="3.10.400.10">
    <property type="entry name" value="Sulfate adenylyltransferase"/>
    <property type="match status" value="1"/>
</dbReference>
<proteinExistence type="predicted"/>
<gene>
    <name evidence="2" type="ORF">FSC37_07620</name>
</gene>
<evidence type="ECO:0000313" key="3">
    <source>
        <dbReference type="Proteomes" id="UP000321832"/>
    </source>
</evidence>
<accession>A0A5C6U2I3</accession>
<dbReference type="InterPro" id="IPR009326">
    <property type="entry name" value="DUF984"/>
</dbReference>
<name>A0A5C6U2I3_9BURK</name>
<reference evidence="2 3" key="1">
    <citation type="submission" date="2019-08" db="EMBL/GenBank/DDBJ databases">
        <authorList>
            <person name="Khan S.A."/>
            <person name="Jeon C.O."/>
            <person name="Jeong S.E."/>
        </authorList>
    </citation>
    <scope>NUCLEOTIDE SEQUENCE [LARGE SCALE GENOMIC DNA]</scope>
    <source>
        <strain evidence="3">IMCC1728</strain>
    </source>
</reference>
<dbReference type="PANTHER" id="PTHR39203:SF1">
    <property type="entry name" value="CYTOPLASMIC PROTEIN"/>
    <property type="match status" value="1"/>
</dbReference>
<dbReference type="InterPro" id="IPR007374">
    <property type="entry name" value="ASCH_domain"/>
</dbReference>
<dbReference type="InterPro" id="IPR015947">
    <property type="entry name" value="PUA-like_sf"/>
</dbReference>
<dbReference type="AlphaFoldDB" id="A0A5C6U2I3"/>
<dbReference type="PANTHER" id="PTHR39203">
    <property type="entry name" value="CYTOPLASMIC PROTEIN-RELATED"/>
    <property type="match status" value="1"/>
</dbReference>
<evidence type="ECO:0000313" key="2">
    <source>
        <dbReference type="EMBL" id="TXC65895.1"/>
    </source>
</evidence>